<gene>
    <name evidence="7" type="ORF">SNEC2469_LOCUS28722</name>
</gene>
<evidence type="ECO:0000256" key="5">
    <source>
        <dbReference type="SAM" id="MobiDB-lite"/>
    </source>
</evidence>
<evidence type="ECO:0000256" key="2">
    <source>
        <dbReference type="ARBA" id="ARBA00022692"/>
    </source>
</evidence>
<keyword evidence="8" id="KW-1185">Reference proteome</keyword>
<proteinExistence type="predicted"/>
<evidence type="ECO:0000259" key="6">
    <source>
        <dbReference type="Pfam" id="PF13675"/>
    </source>
</evidence>
<protein>
    <recommendedName>
        <fullName evidence="6">NarX-like N-terminal domain-containing protein</fullName>
    </recommendedName>
</protein>
<dbReference type="EMBL" id="CAJNJA010063019">
    <property type="protein sequence ID" value="CAE7878135.1"/>
    <property type="molecule type" value="Genomic_DNA"/>
</dbReference>
<keyword evidence="4" id="KW-0472">Membrane</keyword>
<sequence>MAGMQRTLSQRMSKEFLLVSLGIDTATNKVKLQQSVRDFNNTLHALITGDPVQGIVAAPNAQVAENLQEVLSLWVPFETLLTSSVDSVRSADGSINIPVLEAVSSQNGPLLDASNVVVGGLVDAAKVAGASTNGLVQDIAGRQRTYIQSLCLKALLISQGVSLSSNKASLKETKLLFEDSHTGIIEGVPFAGVPVLTNMCTLHQMSEVTYYYSSFRPLVNEILNAHTVQSSQQTALRLAPNIANLTEPLFDSMVLAVQFFNNKSMTCDPMSSMSDEDWRSFIDTLGKLRLETQQVSQYFMQVALGSNVHTSKVEITVMISTALQQVRSLLEGRKAEGIPAPPTQGVVDQMLIAAETWSVLETELTQAVRAEAVTPIMVDRVALLSADVLDQLSTVMEMTVQEAWGASPATPAYLMDLTSKQSMRLFKMSKEASLAHYGVQVDANWMALNATRDAFVAAHRKLLLGAPAQNATPALQQLSQLCIIQRMREVDDFYQQLQESALAVAHGSFEAMAELSQFDKRALDAMSGASKVLVSGACENATTEVVAPLLAWLELHQEAADLSRLSQDATAAFVIAQEGGGGSFSSLSTAAEDVKASFHRLMFGSWKPHVAAPPTQALLEHVMSTVEPAVERFTQALSGTDVLNVEAAGVSLLGVAEVLQAKYLKGARESDPMWPGARVDVLMSQAALASRVHKEALLHVYGFRKSDAELSSAISEFETSHQRLKDGGGGLEPVIAERKDILEQWEQINQAWLSLKSQARSATSEDTWRAEDAMTQVISQIQVAIPLYGMEDVEAPESFPWTSAIYISVAVCLVCCCCTIAYCQWAKDRSRAQSSDKEKQGAKRGTLADEAAGLARVKQTIEQKETELRFVFEVNPPLLSPRRESVVPIGAPEVLMSDDAGRDMLLLNPAWQGEIFSAGLRYVSPQHDLTIDRYMEDGHMVEHVRYPERGIEMRRPSGHVLQRYTRVEGARATLWLVLFNQRLDGIRHGFSVDRLVDQYFIHFVRTARSSLNVQQPVICDKMPTDQIQGLFQEVLLRGLLTDAEVTSQCGHSSFEFPEPDPTLGTPEPGVGVQAESAINGGERNPANLCPTAEEAEILAVHGMVLAENEADYLEIFESPDDLLVAVETLLDCPGRRKQRQFEFETMDTDYVPLALRPGGPRACEHLLGCVEAALCKDDEFRDFRQTWSEKEGYGILRVAGLPEVESEPMGSCGRRGGYKPASVRLLTLHCVLGAVVLHAWPHETPLLSFARLRFAGSSPAGGCRSLGARRASAPGMELFDSEAFESLFRKDNLKVSRGRIPQPRQRPWKAATRGGTRRCTKPVAKSSKTKNKVKRGKVQPRKRQDKQQRAMMKLQAAREKILAKPQPKLLTQAAYHLPGLIPLYGVGSKTPKAKRAAAREMISLLRRNLTMEEEFQSKRTLENMLSYKIDKARKLYNWTGKDFHNRSLPPDLKAAFSEKGLQNAFFLVWLNLKDKPVELQDETWLERWNMPRLCNMLEARHYKRAALKDISTMTTSMAV</sequence>
<evidence type="ECO:0000256" key="3">
    <source>
        <dbReference type="ARBA" id="ARBA00022989"/>
    </source>
</evidence>
<dbReference type="OrthoDB" id="418426at2759"/>
<feature type="region of interest" description="Disordered" evidence="5">
    <location>
        <begin position="1300"/>
        <end position="1347"/>
    </location>
</feature>
<comment type="subcellular location">
    <subcellularLocation>
        <location evidence="1">Membrane</location>
        <topology evidence="1">Multi-pass membrane protein</topology>
    </subcellularLocation>
</comment>
<keyword evidence="2" id="KW-0812">Transmembrane</keyword>
<dbReference type="Pfam" id="PF13675">
    <property type="entry name" value="PilJ"/>
    <property type="match status" value="2"/>
</dbReference>
<keyword evidence="3" id="KW-1133">Transmembrane helix</keyword>
<name>A0A813ATT7_9DINO</name>
<evidence type="ECO:0000256" key="1">
    <source>
        <dbReference type="ARBA" id="ARBA00004141"/>
    </source>
</evidence>
<feature type="domain" description="NarX-like N-terminal" evidence="6">
    <location>
        <begin position="687"/>
        <end position="766"/>
    </location>
</feature>
<feature type="domain" description="NarX-like N-terminal" evidence="6">
    <location>
        <begin position="1"/>
        <end position="81"/>
    </location>
</feature>
<evidence type="ECO:0000313" key="8">
    <source>
        <dbReference type="Proteomes" id="UP000601435"/>
    </source>
</evidence>
<organism evidence="7 8">
    <name type="scientific">Symbiodinium necroappetens</name>
    <dbReference type="NCBI Taxonomy" id="1628268"/>
    <lineage>
        <taxon>Eukaryota</taxon>
        <taxon>Sar</taxon>
        <taxon>Alveolata</taxon>
        <taxon>Dinophyceae</taxon>
        <taxon>Suessiales</taxon>
        <taxon>Symbiodiniaceae</taxon>
        <taxon>Symbiodinium</taxon>
    </lineage>
</organism>
<accession>A0A813ATT7</accession>
<evidence type="ECO:0000313" key="7">
    <source>
        <dbReference type="EMBL" id="CAE7878135.1"/>
    </source>
</evidence>
<dbReference type="InterPro" id="IPR029095">
    <property type="entry name" value="NarX-like_N"/>
</dbReference>
<reference evidence="7" key="1">
    <citation type="submission" date="2021-02" db="EMBL/GenBank/DDBJ databases">
        <authorList>
            <person name="Dougan E. K."/>
            <person name="Rhodes N."/>
            <person name="Thang M."/>
            <person name="Chan C."/>
        </authorList>
    </citation>
    <scope>NUCLEOTIDE SEQUENCE</scope>
</reference>
<comment type="caution">
    <text evidence="7">The sequence shown here is derived from an EMBL/GenBank/DDBJ whole genome shotgun (WGS) entry which is preliminary data.</text>
</comment>
<evidence type="ECO:0000256" key="4">
    <source>
        <dbReference type="ARBA" id="ARBA00023136"/>
    </source>
</evidence>
<dbReference type="GO" id="GO:0016020">
    <property type="term" value="C:membrane"/>
    <property type="evidence" value="ECO:0007669"/>
    <property type="project" value="UniProtKB-SubCell"/>
</dbReference>
<feature type="compositionally biased region" description="Basic residues" evidence="5">
    <location>
        <begin position="1327"/>
        <end position="1344"/>
    </location>
</feature>
<dbReference type="Proteomes" id="UP000601435">
    <property type="component" value="Unassembled WGS sequence"/>
</dbReference>